<dbReference type="GO" id="GO:0003676">
    <property type="term" value="F:nucleic acid binding"/>
    <property type="evidence" value="ECO:0007669"/>
    <property type="project" value="InterPro"/>
</dbReference>
<dbReference type="InterPro" id="IPR001584">
    <property type="entry name" value="Integrase_cat-core"/>
</dbReference>
<dbReference type="eggNOG" id="KOG0017">
    <property type="taxonomic scope" value="Eukaryota"/>
</dbReference>
<evidence type="ECO:0000256" key="1">
    <source>
        <dbReference type="SAM" id="MobiDB-lite"/>
    </source>
</evidence>
<dbReference type="SUPFAM" id="SSF53098">
    <property type="entry name" value="Ribonuclease H-like"/>
    <property type="match status" value="1"/>
</dbReference>
<feature type="compositionally biased region" description="Basic and acidic residues" evidence="1">
    <location>
        <begin position="190"/>
        <end position="203"/>
    </location>
</feature>
<name>A0A1U7X5X3_NICSY</name>
<organism evidence="3 4">
    <name type="scientific">Nicotiana sylvestris</name>
    <name type="common">Wood tobacco</name>
    <name type="synonym">South American tobacco</name>
    <dbReference type="NCBI Taxonomy" id="4096"/>
    <lineage>
        <taxon>Eukaryota</taxon>
        <taxon>Viridiplantae</taxon>
        <taxon>Streptophyta</taxon>
        <taxon>Embryophyta</taxon>
        <taxon>Tracheophyta</taxon>
        <taxon>Spermatophyta</taxon>
        <taxon>Magnoliopsida</taxon>
        <taxon>eudicotyledons</taxon>
        <taxon>Gunneridae</taxon>
        <taxon>Pentapetalae</taxon>
        <taxon>asterids</taxon>
        <taxon>lamiids</taxon>
        <taxon>Solanales</taxon>
        <taxon>Solanaceae</taxon>
        <taxon>Nicotianoideae</taxon>
        <taxon>Nicotianeae</taxon>
        <taxon>Nicotiana</taxon>
    </lineage>
</organism>
<reference evidence="3" key="1">
    <citation type="journal article" date="2013" name="Genome Biol.">
        <title>Reference genomes and transcriptomes of Nicotiana sylvestris and Nicotiana tomentosiformis.</title>
        <authorList>
            <person name="Sierro N."/>
            <person name="Battey J.N."/>
            <person name="Ouadi S."/>
            <person name="Bovet L."/>
            <person name="Goepfert S."/>
            <person name="Bakaher N."/>
            <person name="Peitsch M.C."/>
            <person name="Ivanov N.V."/>
        </authorList>
    </citation>
    <scope>NUCLEOTIDE SEQUENCE [LARGE SCALE GENOMIC DNA]</scope>
</reference>
<dbReference type="STRING" id="4096.A0A1U7X5X3"/>
<dbReference type="AlphaFoldDB" id="A0A1U7X5X3"/>
<dbReference type="PANTHER" id="PTHR48475:SF2">
    <property type="entry name" value="RIBONUCLEASE H"/>
    <property type="match status" value="1"/>
</dbReference>
<dbReference type="Gene3D" id="3.30.420.10">
    <property type="entry name" value="Ribonuclease H-like superfamily/Ribonuclease H"/>
    <property type="match status" value="1"/>
</dbReference>
<evidence type="ECO:0000259" key="2">
    <source>
        <dbReference type="PROSITE" id="PS50994"/>
    </source>
</evidence>
<dbReference type="InterPro" id="IPR036397">
    <property type="entry name" value="RNaseH_sf"/>
</dbReference>
<feature type="region of interest" description="Disordered" evidence="1">
    <location>
        <begin position="177"/>
        <end position="203"/>
    </location>
</feature>
<evidence type="ECO:0000313" key="4">
    <source>
        <dbReference type="RefSeq" id="XP_009785081.1"/>
    </source>
</evidence>
<dbReference type="PROSITE" id="PS50994">
    <property type="entry name" value="INTEGRASE"/>
    <property type="match status" value="1"/>
</dbReference>
<dbReference type="RefSeq" id="XP_009785081.1">
    <property type="nucleotide sequence ID" value="XM_009786779.1"/>
</dbReference>
<keyword evidence="3" id="KW-1185">Reference proteome</keyword>
<dbReference type="Proteomes" id="UP000189701">
    <property type="component" value="Unplaced"/>
</dbReference>
<proteinExistence type="predicted"/>
<dbReference type="GO" id="GO:0015074">
    <property type="term" value="P:DNA integration"/>
    <property type="evidence" value="ECO:0007669"/>
    <property type="project" value="InterPro"/>
</dbReference>
<dbReference type="InterPro" id="IPR012337">
    <property type="entry name" value="RNaseH-like_sf"/>
</dbReference>
<evidence type="ECO:0000313" key="3">
    <source>
        <dbReference type="Proteomes" id="UP000189701"/>
    </source>
</evidence>
<gene>
    <name evidence="4" type="primary">LOC104233394</name>
</gene>
<protein>
    <submittedName>
        <fullName evidence="4">Uncharacterized protein LOC104233394</fullName>
    </submittedName>
</protein>
<sequence length="216" mass="24757">MDNDLQWNSECAQALKELKAYLSSPLLLSKLELGECLLVYFVVSEVAVEARDSPKYTNKKCSPSYGKTSYVVSVSPRRLVATTDPNLQEKKVAKFFEKWHFKRIFSTPYYPAGNGLAESSNKSILNIMMKKLEDAKGLWPELLQEALWAYRTMPKTSIGETPYSLVYGTDAVIPTKNGEPNLRYSHKSRPRNDESRRQELDEVEEQRDMAYIRMIA</sequence>
<reference evidence="4" key="2">
    <citation type="submission" date="2025-08" db="UniProtKB">
        <authorList>
            <consortium name="RefSeq"/>
        </authorList>
    </citation>
    <scope>IDENTIFICATION</scope>
    <source>
        <tissue evidence="4">Leaf</tissue>
    </source>
</reference>
<dbReference type="PANTHER" id="PTHR48475">
    <property type="entry name" value="RIBONUCLEASE H"/>
    <property type="match status" value="1"/>
</dbReference>
<feature type="domain" description="Integrase catalytic" evidence="2">
    <location>
        <begin position="76"/>
        <end position="170"/>
    </location>
</feature>
<accession>A0A1U7X5X3</accession>